<dbReference type="AlphaFoldDB" id="A0A853DDU5"/>
<accession>A0A853DDU5</accession>
<dbReference type="RefSeq" id="WP_179478404.1">
    <property type="nucleotide sequence ID" value="NZ_JACCFW010000001.1"/>
</dbReference>
<gene>
    <name evidence="1" type="ORF">HNR15_000217</name>
</gene>
<dbReference type="EMBL" id="JACCFW010000001">
    <property type="protein sequence ID" value="NYJ73254.1"/>
    <property type="molecule type" value="Genomic_DNA"/>
</dbReference>
<protein>
    <submittedName>
        <fullName evidence="1">Uncharacterized protein</fullName>
    </submittedName>
</protein>
<organism evidence="1 2">
    <name type="scientific">Allobranchiibius huperziae</name>
    <dbReference type="NCBI Taxonomy" id="1874116"/>
    <lineage>
        <taxon>Bacteria</taxon>
        <taxon>Bacillati</taxon>
        <taxon>Actinomycetota</taxon>
        <taxon>Actinomycetes</taxon>
        <taxon>Micrococcales</taxon>
        <taxon>Dermacoccaceae</taxon>
        <taxon>Allobranchiibius</taxon>
    </lineage>
</organism>
<reference evidence="1 2" key="1">
    <citation type="submission" date="2020-07" db="EMBL/GenBank/DDBJ databases">
        <title>Sequencing the genomes of 1000 actinobacteria strains.</title>
        <authorList>
            <person name="Klenk H.-P."/>
        </authorList>
    </citation>
    <scope>NUCLEOTIDE SEQUENCE [LARGE SCALE GENOMIC DNA]</scope>
    <source>
        <strain evidence="1 2">DSM 29531</strain>
    </source>
</reference>
<proteinExistence type="predicted"/>
<evidence type="ECO:0000313" key="1">
    <source>
        <dbReference type="EMBL" id="NYJ73254.1"/>
    </source>
</evidence>
<name>A0A853DDU5_9MICO</name>
<comment type="caution">
    <text evidence="1">The sequence shown here is derived from an EMBL/GenBank/DDBJ whole genome shotgun (WGS) entry which is preliminary data.</text>
</comment>
<evidence type="ECO:0000313" key="2">
    <source>
        <dbReference type="Proteomes" id="UP000571817"/>
    </source>
</evidence>
<sequence>MSVEAVELPAAGDEAARVIAFLGSAVPQVRVIAATQTRAITMNAAYDGDDFVMAGGVIGGDTVTAMIGPAHELPEELSAMLAALGRTTSVPSTPRFVGRPVPVPDALVLVDDVRAGGVDGVLDALWSARLDRVAPWLGDLAHGVSAAFLVLVSDEDRTRLGVHLVGLPCGWGYLQETHDGLSMRPAGLIEVRTQLRDVCLAAAALVDSTR</sequence>
<dbReference type="Proteomes" id="UP000571817">
    <property type="component" value="Unassembled WGS sequence"/>
</dbReference>
<keyword evidence="2" id="KW-1185">Reference proteome</keyword>